<dbReference type="RefSeq" id="WP_199024267.1">
    <property type="nucleotide sequence ID" value="NZ_JAELVR010000004.1"/>
</dbReference>
<evidence type="ECO:0000313" key="7">
    <source>
        <dbReference type="EMBL" id="MBJ6371419.1"/>
    </source>
</evidence>
<dbReference type="InterPro" id="IPR030999">
    <property type="entry name" value="Thiosulf_SoxX"/>
</dbReference>
<name>A0A8J7JGI0_9RHOB</name>
<evidence type="ECO:0000256" key="2">
    <source>
        <dbReference type="ARBA" id="ARBA00022723"/>
    </source>
</evidence>
<dbReference type="Gene3D" id="1.10.760.10">
    <property type="entry name" value="Cytochrome c-like domain"/>
    <property type="match status" value="1"/>
</dbReference>
<protein>
    <submittedName>
        <fullName evidence="7">Sulfur oxidation c-type cytochrome SoxX</fullName>
    </submittedName>
</protein>
<dbReference type="InterPro" id="IPR036909">
    <property type="entry name" value="Cyt_c-like_dom_sf"/>
</dbReference>
<dbReference type="InterPro" id="IPR009056">
    <property type="entry name" value="Cyt_c-like_dom"/>
</dbReference>
<organism evidence="7 8">
    <name type="scientific">Sedimentitalea arenosa</name>
    <dbReference type="NCBI Taxonomy" id="2798803"/>
    <lineage>
        <taxon>Bacteria</taxon>
        <taxon>Pseudomonadati</taxon>
        <taxon>Pseudomonadota</taxon>
        <taxon>Alphaproteobacteria</taxon>
        <taxon>Rhodobacterales</taxon>
        <taxon>Paracoccaceae</taxon>
        <taxon>Sedimentitalea</taxon>
    </lineage>
</organism>
<dbReference type="Pfam" id="PF00034">
    <property type="entry name" value="Cytochrom_C"/>
    <property type="match status" value="1"/>
</dbReference>
<dbReference type="GO" id="GO:0046872">
    <property type="term" value="F:metal ion binding"/>
    <property type="evidence" value="ECO:0007669"/>
    <property type="project" value="UniProtKB-KW"/>
</dbReference>
<keyword evidence="3 4" id="KW-0408">Iron</keyword>
<dbReference type="GO" id="GO:0009055">
    <property type="term" value="F:electron transfer activity"/>
    <property type="evidence" value="ECO:0007669"/>
    <property type="project" value="InterPro"/>
</dbReference>
<proteinExistence type="predicted"/>
<feature type="chain" id="PRO_5035305405" evidence="5">
    <location>
        <begin position="20"/>
        <end position="156"/>
    </location>
</feature>
<evidence type="ECO:0000256" key="4">
    <source>
        <dbReference type="PROSITE-ProRule" id="PRU00433"/>
    </source>
</evidence>
<keyword evidence="1 4" id="KW-0349">Heme</keyword>
<sequence length="156" mass="16038">MKLTKLTLAAALLAGPAIAEEIMPVDVAYVDGAIESSLTGMPGDAANAPAIMDKGAGNCIACHAVSALSDIPFHGEVGPPLDGAGSRWSEAELRGIVANAKMTFEGSVMPSFYKNDGFTRPGDGYTGKAASGPVQPLLTAQQVEDVVAFLMTLKDE</sequence>
<feature type="domain" description="Cytochrome c" evidence="6">
    <location>
        <begin position="43"/>
        <end position="154"/>
    </location>
</feature>
<feature type="signal peptide" evidence="5">
    <location>
        <begin position="1"/>
        <end position="19"/>
    </location>
</feature>
<evidence type="ECO:0000256" key="5">
    <source>
        <dbReference type="SAM" id="SignalP"/>
    </source>
</evidence>
<dbReference type="GO" id="GO:0020037">
    <property type="term" value="F:heme binding"/>
    <property type="evidence" value="ECO:0007669"/>
    <property type="project" value="InterPro"/>
</dbReference>
<gene>
    <name evidence="7" type="primary">soxX</name>
    <name evidence="7" type="ORF">JF290_07755</name>
</gene>
<evidence type="ECO:0000313" key="8">
    <source>
        <dbReference type="Proteomes" id="UP000619079"/>
    </source>
</evidence>
<evidence type="ECO:0000259" key="6">
    <source>
        <dbReference type="PROSITE" id="PS51007"/>
    </source>
</evidence>
<keyword evidence="5" id="KW-0732">Signal</keyword>
<keyword evidence="2 4" id="KW-0479">Metal-binding</keyword>
<evidence type="ECO:0000256" key="1">
    <source>
        <dbReference type="ARBA" id="ARBA00022617"/>
    </source>
</evidence>
<comment type="caution">
    <text evidence="7">The sequence shown here is derived from an EMBL/GenBank/DDBJ whole genome shotgun (WGS) entry which is preliminary data.</text>
</comment>
<accession>A0A8J7JGI0</accession>
<dbReference type="NCBIfam" id="TIGR04485">
    <property type="entry name" value="thiosulf_SoxX"/>
    <property type="match status" value="1"/>
</dbReference>
<dbReference type="AlphaFoldDB" id="A0A8J7JGI0"/>
<dbReference type="Proteomes" id="UP000619079">
    <property type="component" value="Unassembled WGS sequence"/>
</dbReference>
<dbReference type="SUPFAM" id="SSF46626">
    <property type="entry name" value="Cytochrome c"/>
    <property type="match status" value="1"/>
</dbReference>
<keyword evidence="8" id="KW-1185">Reference proteome</keyword>
<evidence type="ECO:0000256" key="3">
    <source>
        <dbReference type="ARBA" id="ARBA00023004"/>
    </source>
</evidence>
<dbReference type="EMBL" id="JAELVR010000004">
    <property type="protein sequence ID" value="MBJ6371419.1"/>
    <property type="molecule type" value="Genomic_DNA"/>
</dbReference>
<dbReference type="PROSITE" id="PS51007">
    <property type="entry name" value="CYTC"/>
    <property type="match status" value="1"/>
</dbReference>
<reference evidence="7" key="1">
    <citation type="submission" date="2020-12" db="EMBL/GenBank/DDBJ databases">
        <title>Sedimentitalea sp. nov., isolated from sand in Incheon.</title>
        <authorList>
            <person name="Kim W."/>
        </authorList>
    </citation>
    <scope>NUCLEOTIDE SEQUENCE</scope>
    <source>
        <strain evidence="7">CAU 1593</strain>
    </source>
</reference>